<evidence type="ECO:0000256" key="3">
    <source>
        <dbReference type="SAM" id="MobiDB-lite"/>
    </source>
</evidence>
<dbReference type="STRING" id="639004.SAMN04488239_1278"/>
<dbReference type="InterPro" id="IPR045078">
    <property type="entry name" value="TST/MPST-like"/>
</dbReference>
<dbReference type="CDD" id="cd01449">
    <property type="entry name" value="TST_Repeat_2"/>
    <property type="match status" value="1"/>
</dbReference>
<evidence type="ECO:0000259" key="4">
    <source>
        <dbReference type="PROSITE" id="PS50206"/>
    </source>
</evidence>
<proteinExistence type="predicted"/>
<protein>
    <submittedName>
        <fullName evidence="5">Thiosulfate/3-mercaptopyruvate sulfurtransferase</fullName>
    </submittedName>
</protein>
<keyword evidence="6" id="KW-1185">Reference proteome</keyword>
<dbReference type="CDD" id="cd01448">
    <property type="entry name" value="TST_Repeat_1"/>
    <property type="match status" value="1"/>
</dbReference>
<feature type="region of interest" description="Disordered" evidence="3">
    <location>
        <begin position="367"/>
        <end position="390"/>
    </location>
</feature>
<evidence type="ECO:0000313" key="6">
    <source>
        <dbReference type="Proteomes" id="UP000199628"/>
    </source>
</evidence>
<dbReference type="AlphaFoldDB" id="A0A1G7ETM0"/>
<dbReference type="InterPro" id="IPR036873">
    <property type="entry name" value="Rhodanese-like_dom_sf"/>
</dbReference>
<evidence type="ECO:0000256" key="1">
    <source>
        <dbReference type="ARBA" id="ARBA00022679"/>
    </source>
</evidence>
<accession>A0A1G7ETM0</accession>
<dbReference type="InterPro" id="IPR001763">
    <property type="entry name" value="Rhodanese-like_dom"/>
</dbReference>
<name>A0A1G7ETM0_9RHOB</name>
<feature type="domain" description="Rhodanese" evidence="4">
    <location>
        <begin position="20"/>
        <end position="144"/>
    </location>
</feature>
<evidence type="ECO:0000256" key="2">
    <source>
        <dbReference type="ARBA" id="ARBA00022737"/>
    </source>
</evidence>
<dbReference type="PROSITE" id="PS50206">
    <property type="entry name" value="RHODANESE_3"/>
    <property type="match status" value="2"/>
</dbReference>
<dbReference type="SMART" id="SM00450">
    <property type="entry name" value="RHOD"/>
    <property type="match status" value="2"/>
</dbReference>
<keyword evidence="5" id="KW-0670">Pyruvate</keyword>
<dbReference type="PANTHER" id="PTHR11364">
    <property type="entry name" value="THIOSULFATE SULFERTANSFERASE"/>
    <property type="match status" value="1"/>
</dbReference>
<gene>
    <name evidence="5" type="ORF">SAMN04488239_1278</name>
</gene>
<dbReference type="SUPFAM" id="SSF52821">
    <property type="entry name" value="Rhodanese/Cell cycle control phosphatase"/>
    <property type="match status" value="2"/>
</dbReference>
<sequence>MPNAPASPLVSTQWLADHLDDPGIRIVDVRWCSRYENGRGISLDDPEGYRAGHIPGAVFAAMIADLSDPDHTVPDMIAPEERFASVMGRLGIDNRHMVIAYDNMGFPLGSARLWWALKLYGHDRVRVLDGGLRQWTLEGRQLSTDEPEIVPRSFVPRRRSEWIATKDDVVNAMDRSDTVILDCLTPELYEGRGDRHLWGQRPGHIPGAVNIPYLANISPALAAATASERDVLLAERTSFTMASKEELSELYRGVGIKQKERVIAYCGRGYAAACGVLALTHLGHRDVRLYDGPGPNGVQTRTFRVKSPPQATGINPPDASFGQVDIQTCIHGEGATGLRHVPRRPGQSSACRRWTISVNPRASACRSGVTPSLSAIDRSAPADNSASSTA</sequence>
<dbReference type="GO" id="GO:0004792">
    <property type="term" value="F:thiosulfate-cyanide sulfurtransferase activity"/>
    <property type="evidence" value="ECO:0007669"/>
    <property type="project" value="TreeGrafter"/>
</dbReference>
<keyword evidence="1 5" id="KW-0808">Transferase</keyword>
<dbReference type="Proteomes" id="UP000199628">
    <property type="component" value="Unassembled WGS sequence"/>
</dbReference>
<organism evidence="5 6">
    <name type="scientific">Ruegeria marina</name>
    <dbReference type="NCBI Taxonomy" id="639004"/>
    <lineage>
        <taxon>Bacteria</taxon>
        <taxon>Pseudomonadati</taxon>
        <taxon>Pseudomonadota</taxon>
        <taxon>Alphaproteobacteria</taxon>
        <taxon>Rhodobacterales</taxon>
        <taxon>Roseobacteraceae</taxon>
        <taxon>Ruegeria</taxon>
    </lineage>
</organism>
<dbReference type="EMBL" id="FMZV01000027">
    <property type="protein sequence ID" value="SDE66952.1"/>
    <property type="molecule type" value="Genomic_DNA"/>
</dbReference>
<reference evidence="6" key="1">
    <citation type="submission" date="2016-10" db="EMBL/GenBank/DDBJ databases">
        <authorList>
            <person name="Varghese N."/>
            <person name="Submissions S."/>
        </authorList>
    </citation>
    <scope>NUCLEOTIDE SEQUENCE [LARGE SCALE GENOMIC DNA]</scope>
    <source>
        <strain evidence="6">CGMCC 1.9108</strain>
    </source>
</reference>
<evidence type="ECO:0000313" key="5">
    <source>
        <dbReference type="EMBL" id="SDE66952.1"/>
    </source>
</evidence>
<keyword evidence="2" id="KW-0677">Repeat</keyword>
<dbReference type="PANTHER" id="PTHR11364:SF27">
    <property type="entry name" value="SULFURTRANSFERASE"/>
    <property type="match status" value="1"/>
</dbReference>
<feature type="domain" description="Rhodanese" evidence="4">
    <location>
        <begin position="174"/>
        <end position="298"/>
    </location>
</feature>
<dbReference type="Pfam" id="PF00581">
    <property type="entry name" value="Rhodanese"/>
    <property type="match status" value="2"/>
</dbReference>
<dbReference type="Gene3D" id="3.40.250.10">
    <property type="entry name" value="Rhodanese-like domain"/>
    <property type="match status" value="2"/>
</dbReference>